<dbReference type="RefSeq" id="WP_127122723.1">
    <property type="nucleotide sequence ID" value="NZ_BHXQ01000004.1"/>
</dbReference>
<feature type="signal peptide" evidence="1">
    <location>
        <begin position="1"/>
        <end position="18"/>
    </location>
</feature>
<comment type="caution">
    <text evidence="2">The sequence shown here is derived from an EMBL/GenBank/DDBJ whole genome shotgun (WGS) entry which is preliminary data.</text>
</comment>
<proteinExistence type="predicted"/>
<keyword evidence="1" id="KW-0732">Signal</keyword>
<protein>
    <recommendedName>
        <fullName evidence="4">DUF4252 domain-containing protein</fullName>
    </recommendedName>
</protein>
<evidence type="ECO:0000256" key="1">
    <source>
        <dbReference type="SAM" id="SignalP"/>
    </source>
</evidence>
<organism evidence="2 3">
    <name type="scientific">Chryseotalea sanaruensis</name>
    <dbReference type="NCBI Taxonomy" id="2482724"/>
    <lineage>
        <taxon>Bacteria</taxon>
        <taxon>Pseudomonadati</taxon>
        <taxon>Bacteroidota</taxon>
        <taxon>Cytophagia</taxon>
        <taxon>Cytophagales</taxon>
        <taxon>Chryseotaleaceae</taxon>
        <taxon>Chryseotalea</taxon>
    </lineage>
</organism>
<sequence>MKRFLHLLFVFLSVVCYGQGFNNSQSFDDTDLRFLFSKNGIEAFKFPFTSTTKKSMNIVVEEYSNKQLKKIINFYDDFKPLMKLFDEPLTHFFPPLQDSIAQVVRFYLTNKKSGLSVTIKTSTIEREYKFSFRVEKLTQSRAFDYIPNNLSKREPLLVYYGNKNTSLIACPGDASVASIVSMYDHVLIFYAEILDLH</sequence>
<dbReference type="Proteomes" id="UP000288227">
    <property type="component" value="Unassembled WGS sequence"/>
</dbReference>
<reference evidence="2 3" key="1">
    <citation type="submission" date="2018-11" db="EMBL/GenBank/DDBJ databases">
        <title>Chryseotalea sanarue gen. nov., sp., nov., a member of the family Cytophagaceae, isolated from a brackish lake in Hamamatsu Japan.</title>
        <authorList>
            <person name="Maejima Y."/>
            <person name="Iino T."/>
            <person name="Muraguchi Y."/>
            <person name="Fukuda K."/>
            <person name="Ohkuma M."/>
            <person name="Moriuchi R."/>
            <person name="Dohra H."/>
            <person name="Kimbara K."/>
            <person name="Shintani M."/>
        </authorList>
    </citation>
    <scope>NUCLEOTIDE SEQUENCE [LARGE SCALE GENOMIC DNA]</scope>
    <source>
        <strain evidence="2 3">Ys</strain>
    </source>
</reference>
<keyword evidence="3" id="KW-1185">Reference proteome</keyword>
<feature type="chain" id="PRO_5019155030" description="DUF4252 domain-containing protein" evidence="1">
    <location>
        <begin position="19"/>
        <end position="197"/>
    </location>
</feature>
<dbReference type="AlphaFoldDB" id="A0A401UAY9"/>
<evidence type="ECO:0000313" key="2">
    <source>
        <dbReference type="EMBL" id="GCC52076.1"/>
    </source>
</evidence>
<accession>A0A401UAY9</accession>
<gene>
    <name evidence="2" type="ORF">SanaruYs_23080</name>
</gene>
<dbReference type="OrthoDB" id="1431129at2"/>
<dbReference type="EMBL" id="BHXQ01000004">
    <property type="protein sequence ID" value="GCC52076.1"/>
    <property type="molecule type" value="Genomic_DNA"/>
</dbReference>
<evidence type="ECO:0008006" key="4">
    <source>
        <dbReference type="Google" id="ProtNLM"/>
    </source>
</evidence>
<name>A0A401UAY9_9BACT</name>
<evidence type="ECO:0000313" key="3">
    <source>
        <dbReference type="Proteomes" id="UP000288227"/>
    </source>
</evidence>